<dbReference type="EMBL" id="LWMT01000292">
    <property type="protein sequence ID" value="KZX10013.1"/>
    <property type="molecule type" value="Genomic_DNA"/>
</dbReference>
<evidence type="ECO:0000313" key="7">
    <source>
        <dbReference type="EMBL" id="KZX14020.1"/>
    </source>
</evidence>
<organism evidence="3 14">
    <name type="scientific">Methanobrevibacter filiformis</name>
    <dbReference type="NCBI Taxonomy" id="55758"/>
    <lineage>
        <taxon>Archaea</taxon>
        <taxon>Methanobacteriati</taxon>
        <taxon>Methanobacteriota</taxon>
        <taxon>Methanomada group</taxon>
        <taxon>Methanobacteria</taxon>
        <taxon>Methanobacteriales</taxon>
        <taxon>Methanobacteriaceae</taxon>
        <taxon>Methanobrevibacter</taxon>
    </lineage>
</organism>
<dbReference type="EMBL" id="LWMT01000146">
    <property type="protein sequence ID" value="KZX14526.1"/>
    <property type="molecule type" value="Genomic_DNA"/>
</dbReference>
<dbReference type="EMBL" id="LWMT01000172">
    <property type="protein sequence ID" value="KZX14159.1"/>
    <property type="molecule type" value="Genomic_DNA"/>
</dbReference>
<dbReference type="EMBL" id="LWMT01000185">
    <property type="protein sequence ID" value="KZX14020.1"/>
    <property type="molecule type" value="Genomic_DNA"/>
</dbReference>
<evidence type="ECO:0000313" key="4">
    <source>
        <dbReference type="EMBL" id="KZX10708.1"/>
    </source>
</evidence>
<dbReference type="PATRIC" id="fig|55758.3.peg.1047"/>
<evidence type="ECO:0000313" key="14">
    <source>
        <dbReference type="Proteomes" id="UP000077066"/>
    </source>
</evidence>
<evidence type="ECO:0000313" key="5">
    <source>
        <dbReference type="EMBL" id="KZX11575.1"/>
    </source>
</evidence>
<keyword evidence="14" id="KW-1185">Reference proteome</keyword>
<accession>A0A162FI55</accession>
<dbReference type="EMBL" id="LWMT01000279">
    <property type="protein sequence ID" value="KZX10320.1"/>
    <property type="molecule type" value="Genomic_DNA"/>
</dbReference>
<dbReference type="EMBL" id="LWMT01000203">
    <property type="protein sequence ID" value="KZX13471.1"/>
    <property type="molecule type" value="Genomic_DNA"/>
</dbReference>
<protein>
    <submittedName>
        <fullName evidence="3">Uncharacterized protein</fullName>
    </submittedName>
</protein>
<name>A0A162FI55_9EURY</name>
<evidence type="ECO:0000313" key="1">
    <source>
        <dbReference type="EMBL" id="KZX10013.1"/>
    </source>
</evidence>
<reference evidence="3 14" key="1">
    <citation type="submission" date="2016-04" db="EMBL/GenBank/DDBJ databases">
        <title>Genome sequence of Methanobrevibacter filiformis DSM 11501.</title>
        <authorList>
            <person name="Poehlein A."/>
            <person name="Seedorf H."/>
            <person name="Daniel R."/>
        </authorList>
    </citation>
    <scope>NUCLEOTIDE SEQUENCE [LARGE SCALE GENOMIC DNA]</scope>
    <source>
        <strain evidence="3 14">DSM 11501</strain>
    </source>
</reference>
<dbReference type="EMBL" id="LWMT01000265">
    <property type="protein sequence ID" value="KZX10708.1"/>
    <property type="molecule type" value="Genomic_DNA"/>
</dbReference>
<comment type="caution">
    <text evidence="3">The sequence shown here is derived from an EMBL/GenBank/DDBJ whole genome shotgun (WGS) entry which is preliminary data.</text>
</comment>
<evidence type="ECO:0000313" key="3">
    <source>
        <dbReference type="EMBL" id="KZX10320.1"/>
    </source>
</evidence>
<dbReference type="EMBL" id="LWMT01000022">
    <property type="protein sequence ID" value="KZX17425.1"/>
    <property type="molecule type" value="Genomic_DNA"/>
</dbReference>
<dbReference type="EMBL" id="LWMT01000245">
    <property type="protein sequence ID" value="KZX11575.1"/>
    <property type="molecule type" value="Genomic_DNA"/>
</dbReference>
<sequence>MKNILHRNPIPDIEYLKKEVVKLYYELVDEISFVENWIDEYIVKK</sequence>
<dbReference type="EMBL" id="LWMT01000065">
    <property type="protein sequence ID" value="KZX16785.1"/>
    <property type="molecule type" value="Genomic_DNA"/>
</dbReference>
<dbReference type="AlphaFoldDB" id="A0A162FI55"/>
<evidence type="ECO:0000313" key="9">
    <source>
        <dbReference type="EMBL" id="KZX14526.1"/>
    </source>
</evidence>
<evidence type="ECO:0000313" key="13">
    <source>
        <dbReference type="EMBL" id="KZX17425.1"/>
    </source>
</evidence>
<dbReference type="EMBL" id="LWMT01000130">
    <property type="protein sequence ID" value="KZX14714.1"/>
    <property type="molecule type" value="Genomic_DNA"/>
</dbReference>
<gene>
    <name evidence="13" type="ORF">MBFIL_01860</name>
    <name evidence="12" type="ORF">MBFIL_04760</name>
    <name evidence="11" type="ORF">MBFIL_08150</name>
    <name evidence="10" type="ORF">MBFIL_08170</name>
    <name evidence="9" type="ORF">MBFIL_08500</name>
    <name evidence="8" type="ORF">MBFIL_09220</name>
    <name evidence="7" type="ORF">MBFIL_09440</name>
    <name evidence="6" type="ORF">MBFIL_09930</name>
    <name evidence="5" type="ORF">MBFIL_13880</name>
    <name evidence="4" type="ORF">MBFIL_16200</name>
    <name evidence="3" type="ORF">MBFIL_17990</name>
    <name evidence="2" type="ORF">MBFIL_19170</name>
    <name evidence="1" type="ORF">MBFIL_19290</name>
</gene>
<evidence type="ECO:0000313" key="10">
    <source>
        <dbReference type="EMBL" id="KZX14714.1"/>
    </source>
</evidence>
<evidence type="ECO:0000313" key="8">
    <source>
        <dbReference type="EMBL" id="KZX14159.1"/>
    </source>
</evidence>
<evidence type="ECO:0000313" key="12">
    <source>
        <dbReference type="EMBL" id="KZX16785.1"/>
    </source>
</evidence>
<dbReference type="EMBL" id="LWMT01000290">
    <property type="protein sequence ID" value="KZX10045.1"/>
    <property type="molecule type" value="Genomic_DNA"/>
</dbReference>
<evidence type="ECO:0000313" key="11">
    <source>
        <dbReference type="EMBL" id="KZX14727.1"/>
    </source>
</evidence>
<dbReference type="Proteomes" id="UP000077066">
    <property type="component" value="Unassembled WGS sequence"/>
</dbReference>
<dbReference type="EMBL" id="LWMT01000129">
    <property type="protein sequence ID" value="KZX14727.1"/>
    <property type="molecule type" value="Genomic_DNA"/>
</dbReference>
<evidence type="ECO:0000313" key="6">
    <source>
        <dbReference type="EMBL" id="KZX13471.1"/>
    </source>
</evidence>
<evidence type="ECO:0000313" key="2">
    <source>
        <dbReference type="EMBL" id="KZX10045.1"/>
    </source>
</evidence>
<proteinExistence type="predicted"/>